<dbReference type="AlphaFoldDB" id="A0A0H2YY38"/>
<organism evidence="2 3">
    <name type="scientific">Escherichia coli O1:K1 / APEC</name>
    <dbReference type="NCBI Taxonomy" id="405955"/>
    <lineage>
        <taxon>Bacteria</taxon>
        <taxon>Pseudomonadati</taxon>
        <taxon>Pseudomonadota</taxon>
        <taxon>Gammaproteobacteria</taxon>
        <taxon>Enterobacterales</taxon>
        <taxon>Enterobacteriaceae</taxon>
        <taxon>Escherichia</taxon>
    </lineage>
</organism>
<sequence length="114" mass="13045">MQCRSNRLRRSFEIASPKFIREESMSRKTEFKGTAASRRRARRANLQSQEAISSDKLHRPTPSRVVLQCKLKPAMRAEVITLTTLTRKYEGSTCLPNVALYAAGYRKSKQLTAR</sequence>
<dbReference type="KEGG" id="ecv:APECO1_227"/>
<reference evidence="2 3" key="1">
    <citation type="journal article" date="2007" name="J. Bacteriol.">
        <title>The genome sequence of avian pathogenic Escherichia coli strain O1:K1:H7 shares strong similarities with human extraintestinal pathogenic E. coli genomes.</title>
        <authorList>
            <person name="Johnson T.J."/>
            <person name="Kariyawasam S."/>
            <person name="Wannemuehler Y."/>
            <person name="Mangiamele P."/>
            <person name="Johnson S.J."/>
            <person name="Doetkott C."/>
            <person name="Skyberg J.A."/>
            <person name="Lynne A.M."/>
            <person name="Johnson J.R."/>
            <person name="Nolan L.K."/>
        </authorList>
    </citation>
    <scope>NUCLEOTIDE SEQUENCE [LARGE SCALE GENOMIC DNA]</scope>
    <source>
        <strain evidence="2">APEC O1</strain>
    </source>
</reference>
<gene>
    <name evidence="2" type="ORF">APECO1_227</name>
</gene>
<dbReference type="Proteomes" id="UP000008216">
    <property type="component" value="Chromosome"/>
</dbReference>
<dbReference type="HOGENOM" id="CLU_159219_0_0_6"/>
<protein>
    <submittedName>
        <fullName evidence="2">N protein</fullName>
    </submittedName>
</protein>
<keyword evidence="3" id="KW-1185">Reference proteome</keyword>
<evidence type="ECO:0000256" key="1">
    <source>
        <dbReference type="SAM" id="MobiDB-lite"/>
    </source>
</evidence>
<evidence type="ECO:0000313" key="2">
    <source>
        <dbReference type="EMBL" id="ABJ00529.1"/>
    </source>
</evidence>
<dbReference type="InterPro" id="IPR057902">
    <property type="entry name" value="N_peptide"/>
</dbReference>
<feature type="region of interest" description="Disordered" evidence="1">
    <location>
        <begin position="25"/>
        <end position="59"/>
    </location>
</feature>
<name>A0A0H2YY38_ECOK1</name>
<dbReference type="Pfam" id="PF25694">
    <property type="entry name" value="N_peptide"/>
    <property type="match status" value="1"/>
</dbReference>
<accession>A0A0H2YY38</accession>
<evidence type="ECO:0000313" key="3">
    <source>
        <dbReference type="Proteomes" id="UP000008216"/>
    </source>
</evidence>
<proteinExistence type="predicted"/>
<dbReference type="EMBL" id="CP000468">
    <property type="protein sequence ID" value="ABJ00529.1"/>
    <property type="molecule type" value="Genomic_DNA"/>
</dbReference>